<reference evidence="5 6" key="1">
    <citation type="submission" date="2018-10" db="EMBL/GenBank/DDBJ databases">
        <title>Genomic Encyclopedia of Archaeal and Bacterial Type Strains, Phase II (KMG-II): from individual species to whole genera.</title>
        <authorList>
            <person name="Goeker M."/>
        </authorList>
    </citation>
    <scope>NUCLEOTIDE SEQUENCE [LARGE SCALE GENOMIC DNA]</scope>
    <source>
        <strain evidence="5 6">DSM 235</strain>
    </source>
</reference>
<sequence length="355" mass="39380">MPRRPSRKSPPPRAATRLSGLSRLLPVLRRSLIALRDLGIGLIVICVVSFLPTTLTQSWPEPARRALEITRDIRTLLFDVVRETAVGLGSGFSSGDAGDAAPARPKAESAAGWWPLDLRVFGASAVSDRPRPGIAGSFDEARALLLDTVYEDRRRTFFCSCRYDPRGRVDLEGCGLGKLVGSRRAERVEAAHVVPVSQLGGSRRCWRDPAAFPVCMGEAGTRLARSACCERVDPDFAAAYKDLHNLVPAVGAITAARSDHAWGELSSGQRLGDCPIRFDPILRRVQPPEGVRGDIARTFFYMRDTYGVRLSRQDVQLFKGWNNADPPDAREIERNRRIRRVQGRGNHYVEDERRL</sequence>
<evidence type="ECO:0000256" key="4">
    <source>
        <dbReference type="SAM" id="Phobius"/>
    </source>
</evidence>
<dbReference type="InterPro" id="IPR044925">
    <property type="entry name" value="His-Me_finger_sf"/>
</dbReference>
<evidence type="ECO:0000313" key="5">
    <source>
        <dbReference type="EMBL" id="RKT47312.1"/>
    </source>
</evidence>
<organism evidence="5 6">
    <name type="scientific">Thiocapsa rosea</name>
    <dbReference type="NCBI Taxonomy" id="69360"/>
    <lineage>
        <taxon>Bacteria</taxon>
        <taxon>Pseudomonadati</taxon>
        <taxon>Pseudomonadota</taxon>
        <taxon>Gammaproteobacteria</taxon>
        <taxon>Chromatiales</taxon>
        <taxon>Chromatiaceae</taxon>
        <taxon>Thiocapsa</taxon>
    </lineage>
</organism>
<dbReference type="AlphaFoldDB" id="A0A495VD68"/>
<feature type="transmembrane region" description="Helical" evidence="4">
    <location>
        <begin position="33"/>
        <end position="51"/>
    </location>
</feature>
<dbReference type="InterPro" id="IPR007346">
    <property type="entry name" value="Endonuclease-I"/>
</dbReference>
<dbReference type="OrthoDB" id="9800417at2"/>
<evidence type="ECO:0000256" key="3">
    <source>
        <dbReference type="ARBA" id="ARBA00022801"/>
    </source>
</evidence>
<keyword evidence="4" id="KW-0812">Transmembrane</keyword>
<dbReference type="GO" id="GO:0016787">
    <property type="term" value="F:hydrolase activity"/>
    <property type="evidence" value="ECO:0007669"/>
    <property type="project" value="UniProtKB-KW"/>
</dbReference>
<dbReference type="Proteomes" id="UP000274556">
    <property type="component" value="Unassembled WGS sequence"/>
</dbReference>
<keyword evidence="4" id="KW-0472">Membrane</keyword>
<dbReference type="GO" id="GO:0004518">
    <property type="term" value="F:nuclease activity"/>
    <property type="evidence" value="ECO:0007669"/>
    <property type="project" value="UniProtKB-KW"/>
</dbReference>
<name>A0A495VD68_9GAMM</name>
<keyword evidence="2" id="KW-0540">Nuclease</keyword>
<dbReference type="PANTHER" id="PTHR33607">
    <property type="entry name" value="ENDONUCLEASE-1"/>
    <property type="match status" value="1"/>
</dbReference>
<dbReference type="PANTHER" id="PTHR33607:SF2">
    <property type="entry name" value="ENDONUCLEASE-1"/>
    <property type="match status" value="1"/>
</dbReference>
<comment type="similarity">
    <text evidence="1">Belongs to the EndA/NucM nuclease family.</text>
</comment>
<evidence type="ECO:0000256" key="1">
    <source>
        <dbReference type="ARBA" id="ARBA00006429"/>
    </source>
</evidence>
<dbReference type="SUPFAM" id="SSF54060">
    <property type="entry name" value="His-Me finger endonucleases"/>
    <property type="match status" value="1"/>
</dbReference>
<dbReference type="EMBL" id="RBXL01000001">
    <property type="protein sequence ID" value="RKT47312.1"/>
    <property type="molecule type" value="Genomic_DNA"/>
</dbReference>
<accession>A0A495VD68</accession>
<evidence type="ECO:0000256" key="2">
    <source>
        <dbReference type="ARBA" id="ARBA00022722"/>
    </source>
</evidence>
<gene>
    <name evidence="5" type="ORF">BDD21_4877</name>
</gene>
<keyword evidence="6" id="KW-1185">Reference proteome</keyword>
<proteinExistence type="inferred from homology"/>
<keyword evidence="3" id="KW-0378">Hydrolase</keyword>
<dbReference type="Pfam" id="PF04231">
    <property type="entry name" value="Endonuclease_1"/>
    <property type="match status" value="1"/>
</dbReference>
<keyword evidence="4" id="KW-1133">Transmembrane helix</keyword>
<protein>
    <submittedName>
        <fullName evidence="5">Deoxyribonuclease-1</fullName>
    </submittedName>
</protein>
<evidence type="ECO:0000313" key="6">
    <source>
        <dbReference type="Proteomes" id="UP000274556"/>
    </source>
</evidence>
<comment type="caution">
    <text evidence="5">The sequence shown here is derived from an EMBL/GenBank/DDBJ whole genome shotgun (WGS) entry which is preliminary data.</text>
</comment>